<feature type="domain" description="Homeobox" evidence="9">
    <location>
        <begin position="25"/>
        <end position="85"/>
    </location>
</feature>
<evidence type="ECO:0000256" key="7">
    <source>
        <dbReference type="RuleBase" id="RU000682"/>
    </source>
</evidence>
<keyword evidence="5 6" id="KW-0539">Nucleus</keyword>
<dbReference type="Gene3D" id="1.10.10.60">
    <property type="entry name" value="Homeodomain-like"/>
    <property type="match status" value="1"/>
</dbReference>
<evidence type="ECO:0000256" key="3">
    <source>
        <dbReference type="ARBA" id="ARBA00023125"/>
    </source>
</evidence>
<dbReference type="PROSITE" id="PS00027">
    <property type="entry name" value="HOMEOBOX_1"/>
    <property type="match status" value="1"/>
</dbReference>
<evidence type="ECO:0000256" key="4">
    <source>
        <dbReference type="ARBA" id="ARBA00023155"/>
    </source>
</evidence>
<evidence type="ECO:0000259" key="9">
    <source>
        <dbReference type="PROSITE" id="PS50071"/>
    </source>
</evidence>
<dbReference type="GO" id="GO:0005634">
    <property type="term" value="C:nucleus"/>
    <property type="evidence" value="ECO:0007669"/>
    <property type="project" value="UniProtKB-SubCell"/>
</dbReference>
<sequence length="240" mass="27470">MTMSDSPLDSPLNMNSGAIKSETPPKRRRERTTFTKAQLDVLEDMFGKTMYPDVFMREEVAKKINLAEARVQVWFKNRRAKFRRSRENPGRHFDNNKYLGREKLMPEDLIRTFPKSSRGTPHSYPNTSNYPPLWKYPVADHSPPYAGNNIIEEPVYRQSNPYAPISPYEYNFPSGRPPYFTQPPYYSPSAPSQDYLSNSVSAPSSTNSISSLSFSQHDTRNELNLPASYWSGAGYMGANM</sequence>
<evidence type="ECO:0000256" key="8">
    <source>
        <dbReference type="SAM" id="MobiDB-lite"/>
    </source>
</evidence>
<keyword evidence="11" id="KW-1185">Reference proteome</keyword>
<dbReference type="InterPro" id="IPR017970">
    <property type="entry name" value="Homeobox_CS"/>
</dbReference>
<name>Q9XYM3_HYDVU</name>
<dbReference type="PANTHER" id="PTHR45793">
    <property type="entry name" value="HOMEOBOX PROTEIN"/>
    <property type="match status" value="1"/>
</dbReference>
<dbReference type="InterPro" id="IPR001356">
    <property type="entry name" value="HD"/>
</dbReference>
<protein>
    <submittedName>
        <fullName evidence="10 12">Homeobox protein Otx</fullName>
    </submittedName>
</protein>
<dbReference type="Proteomes" id="UP001652625">
    <property type="component" value="Chromosome 06"/>
</dbReference>
<comment type="subcellular location">
    <subcellularLocation>
        <location evidence="1 6 7">Nucleus</location>
    </subcellularLocation>
</comment>
<dbReference type="PROSITE" id="PS50071">
    <property type="entry name" value="HOMEOBOX_2"/>
    <property type="match status" value="1"/>
</dbReference>
<dbReference type="CDD" id="cd00086">
    <property type="entry name" value="homeodomain"/>
    <property type="match status" value="1"/>
</dbReference>
<evidence type="ECO:0000256" key="6">
    <source>
        <dbReference type="PROSITE-ProRule" id="PRU00108"/>
    </source>
</evidence>
<keyword evidence="3 6" id="KW-0238">DNA-binding</keyword>
<evidence type="ECO:0000313" key="10">
    <source>
        <dbReference type="EMBL" id="AAD20830.1"/>
    </source>
</evidence>
<dbReference type="GeneID" id="100211908"/>
<dbReference type="GO" id="GO:0000978">
    <property type="term" value="F:RNA polymerase II cis-regulatory region sequence-specific DNA binding"/>
    <property type="evidence" value="ECO:0007669"/>
    <property type="project" value="TreeGrafter"/>
</dbReference>
<accession>Q9XYM3</accession>
<dbReference type="Pfam" id="PF00046">
    <property type="entry name" value="Homeodomain"/>
    <property type="match status" value="1"/>
</dbReference>
<dbReference type="SUPFAM" id="SSF46689">
    <property type="entry name" value="Homeodomain-like"/>
    <property type="match status" value="1"/>
</dbReference>
<dbReference type="EMBL" id="AF114441">
    <property type="protein sequence ID" value="AAD20830.1"/>
    <property type="molecule type" value="mRNA"/>
</dbReference>
<dbReference type="KEGG" id="hmg:100211908"/>
<reference evidence="12" key="2">
    <citation type="submission" date="2025-05" db="UniProtKB">
        <authorList>
            <consortium name="RefSeq"/>
        </authorList>
    </citation>
    <scope>IDENTIFICATION</scope>
</reference>
<keyword evidence="2" id="KW-0217">Developmental protein</keyword>
<evidence type="ECO:0000256" key="5">
    <source>
        <dbReference type="ARBA" id="ARBA00023242"/>
    </source>
</evidence>
<evidence type="ECO:0000256" key="1">
    <source>
        <dbReference type="ARBA" id="ARBA00004123"/>
    </source>
</evidence>
<feature type="compositionally biased region" description="Polar residues" evidence="8">
    <location>
        <begin position="1"/>
        <end position="18"/>
    </location>
</feature>
<dbReference type="GO" id="GO:0000981">
    <property type="term" value="F:DNA-binding transcription factor activity, RNA polymerase II-specific"/>
    <property type="evidence" value="ECO:0007669"/>
    <property type="project" value="InterPro"/>
</dbReference>
<dbReference type="PANTHER" id="PTHR45793:SF5">
    <property type="entry name" value="HOMEOTIC PROTEIN OCELLILESS"/>
    <property type="match status" value="1"/>
</dbReference>
<dbReference type="FunFam" id="1.10.10.60:FF:000679">
    <property type="entry name" value="Homeobox protein aristaless"/>
    <property type="match status" value="1"/>
</dbReference>
<keyword evidence="4 6" id="KW-0371">Homeobox</keyword>
<organism evidence="10">
    <name type="scientific">Hydra vulgaris</name>
    <name type="common">Hydra</name>
    <name type="synonym">Hydra attenuata</name>
    <dbReference type="NCBI Taxonomy" id="6087"/>
    <lineage>
        <taxon>Eukaryota</taxon>
        <taxon>Metazoa</taxon>
        <taxon>Cnidaria</taxon>
        <taxon>Hydrozoa</taxon>
        <taxon>Hydroidolina</taxon>
        <taxon>Anthoathecata</taxon>
        <taxon>Aplanulata</taxon>
        <taxon>Hydridae</taxon>
        <taxon>Hydra</taxon>
    </lineage>
</organism>
<dbReference type="AlphaFoldDB" id="Q9XYM3"/>
<evidence type="ECO:0000256" key="2">
    <source>
        <dbReference type="ARBA" id="ARBA00022473"/>
    </source>
</evidence>
<dbReference type="OrthoDB" id="6159439at2759"/>
<gene>
    <name evidence="10 12" type="primary">CnOtx</name>
    <name evidence="12" type="synonym">LOC100211908</name>
</gene>
<evidence type="ECO:0000313" key="11">
    <source>
        <dbReference type="Proteomes" id="UP001652625"/>
    </source>
</evidence>
<dbReference type="RefSeq" id="NP_001296697.1">
    <property type="nucleotide sequence ID" value="NM_001309768.1"/>
</dbReference>
<dbReference type="InterPro" id="IPR009057">
    <property type="entry name" value="Homeodomain-like_sf"/>
</dbReference>
<feature type="DNA-binding region" description="Homeobox" evidence="6">
    <location>
        <begin position="27"/>
        <end position="86"/>
    </location>
</feature>
<proteinExistence type="evidence at transcript level"/>
<reference evidence="10" key="1">
    <citation type="submission" date="1998-12" db="EMBL/GenBank/DDBJ databases">
        <title>CnOtx, a member of the Otx gene family, has a role in cell movement and anterior specification in hydra.</title>
        <authorList>
            <person name="Smith K.M."/>
            <person name="Blitz I.L."/>
            <person name="Bode H.R."/>
        </authorList>
    </citation>
    <scope>NUCLEOTIDE SEQUENCE</scope>
    <source>
        <strain evidence="10">L2</strain>
    </source>
</reference>
<feature type="region of interest" description="Disordered" evidence="8">
    <location>
        <begin position="1"/>
        <end position="31"/>
    </location>
</feature>
<evidence type="ECO:0000313" key="12">
    <source>
        <dbReference type="RefSeq" id="NP_001296697.1"/>
    </source>
</evidence>
<dbReference type="SMART" id="SM00389">
    <property type="entry name" value="HOX"/>
    <property type="match status" value="1"/>
</dbReference>